<feature type="compositionally biased region" description="Basic and acidic residues" evidence="1">
    <location>
        <begin position="90"/>
        <end position="104"/>
    </location>
</feature>
<name>A0AAX6G7F4_IRIPA</name>
<keyword evidence="3" id="KW-1185">Reference proteome</keyword>
<proteinExistence type="predicted"/>
<sequence>MAVEFRPFGGGARRRKVARSLRFTRIEPGMAVEKASLGVPTAFRGTGTVFELSQQSRSDAAVKVELRWQGDDRSIGARRCSTGDSAALGREAREERECRERVTV</sequence>
<dbReference type="EMBL" id="JANAVB010021997">
    <property type="protein sequence ID" value="KAJ6824610.1"/>
    <property type="molecule type" value="Genomic_DNA"/>
</dbReference>
<dbReference type="AlphaFoldDB" id="A0AAX6G7F4"/>
<reference evidence="2" key="1">
    <citation type="journal article" date="2023" name="GigaByte">
        <title>Genome assembly of the bearded iris, Iris pallida Lam.</title>
        <authorList>
            <person name="Bruccoleri R.E."/>
            <person name="Oakeley E.J."/>
            <person name="Faust A.M.E."/>
            <person name="Altorfer M."/>
            <person name="Dessus-Babus S."/>
            <person name="Burckhardt D."/>
            <person name="Oertli M."/>
            <person name="Naumann U."/>
            <person name="Petersen F."/>
            <person name="Wong J."/>
        </authorList>
    </citation>
    <scope>NUCLEOTIDE SEQUENCE</scope>
    <source>
        <strain evidence="2">GSM-AAB239-AS_SAM_17_03QT</strain>
    </source>
</reference>
<accession>A0AAX6G7F4</accession>
<evidence type="ECO:0000313" key="3">
    <source>
        <dbReference type="Proteomes" id="UP001140949"/>
    </source>
</evidence>
<dbReference type="Proteomes" id="UP001140949">
    <property type="component" value="Unassembled WGS sequence"/>
</dbReference>
<organism evidence="2 3">
    <name type="scientific">Iris pallida</name>
    <name type="common">Sweet iris</name>
    <dbReference type="NCBI Taxonomy" id="29817"/>
    <lineage>
        <taxon>Eukaryota</taxon>
        <taxon>Viridiplantae</taxon>
        <taxon>Streptophyta</taxon>
        <taxon>Embryophyta</taxon>
        <taxon>Tracheophyta</taxon>
        <taxon>Spermatophyta</taxon>
        <taxon>Magnoliopsida</taxon>
        <taxon>Liliopsida</taxon>
        <taxon>Asparagales</taxon>
        <taxon>Iridaceae</taxon>
        <taxon>Iridoideae</taxon>
        <taxon>Irideae</taxon>
        <taxon>Iris</taxon>
    </lineage>
</organism>
<reference evidence="2" key="2">
    <citation type="submission" date="2023-04" db="EMBL/GenBank/DDBJ databases">
        <authorList>
            <person name="Bruccoleri R.E."/>
            <person name="Oakeley E.J."/>
            <person name="Faust A.-M."/>
            <person name="Dessus-Babus S."/>
            <person name="Altorfer M."/>
            <person name="Burckhardt D."/>
            <person name="Oertli M."/>
            <person name="Naumann U."/>
            <person name="Petersen F."/>
            <person name="Wong J."/>
        </authorList>
    </citation>
    <scope>NUCLEOTIDE SEQUENCE</scope>
    <source>
        <strain evidence="2">GSM-AAB239-AS_SAM_17_03QT</strain>
        <tissue evidence="2">Leaf</tissue>
    </source>
</reference>
<comment type="caution">
    <text evidence="2">The sequence shown here is derived from an EMBL/GenBank/DDBJ whole genome shotgun (WGS) entry which is preliminary data.</text>
</comment>
<evidence type="ECO:0000313" key="2">
    <source>
        <dbReference type="EMBL" id="KAJ6824610.1"/>
    </source>
</evidence>
<protein>
    <submittedName>
        <fullName evidence="2">Uncharacterized protein</fullName>
    </submittedName>
</protein>
<evidence type="ECO:0000256" key="1">
    <source>
        <dbReference type="SAM" id="MobiDB-lite"/>
    </source>
</evidence>
<gene>
    <name evidence="2" type="ORF">M6B38_382285</name>
</gene>
<feature type="region of interest" description="Disordered" evidence="1">
    <location>
        <begin position="84"/>
        <end position="104"/>
    </location>
</feature>